<dbReference type="AlphaFoldDB" id="A0A8W8MNW4"/>
<comment type="cofactor">
    <cofactor evidence="1">
        <name>Mg(2+)</name>
        <dbReference type="ChEBI" id="CHEBI:18420"/>
    </cofactor>
</comment>
<sequence length="600" mass="67038">MAPTTMRDKKGKFISTGKFKRYSQFSKKVKIPSLENGNQNKEEFGFGFGRRIVELGYLAEQMKSCPNCSTPLYLHCCKKERLYGLGSILYIECQSCKKELKIYTGKQHRSQNTVKGMKIWDVNTKCGLAMDHAGLGPYQVSNFLTALNLPSIHPSTLRARENEIGSTLKTYTKESCDEALLSEASATSKSGKDEEDDTSPINITFDAAWQKRGSGRSYNSRSATATMIGMETATKAPKAKHFGGSSSLSHRLAAAVSQKNCGRKYLSQVHDRHGLSPGHLTIKHNEKMDKKRKAEKYIEAIHTIPEIIEPPAQICVDAESALGADIVVFDLETTGFGYDADIVQISAEHGGRQFNKYILPKKQISIAASKVTKIEKHGKNLYYDGQVVEADNLEHAMSEFLNWLPDKSLLFAHNGKNFDSKILIQTLNSLTLSKEKIVGFVDTLPYFRQKYPELRNHNQNNLSRILLNKDCSCDAHNALNDVLVLRELILYENMPSSLELFLKFSFPVSYVEDSLRYFHRKKQCLVTLSQLSNVTSKSMVEKIAGSGLALDDLKRAFKRGGIDGVGLLLSEKGKNGKPRVTNRVQILEKISQKINSLSAN</sequence>
<dbReference type="InterPro" id="IPR036397">
    <property type="entry name" value="RNaseH_sf"/>
</dbReference>
<dbReference type="GO" id="GO:0003676">
    <property type="term" value="F:nucleic acid binding"/>
    <property type="evidence" value="ECO:0007669"/>
    <property type="project" value="InterPro"/>
</dbReference>
<evidence type="ECO:0000256" key="5">
    <source>
        <dbReference type="ARBA" id="ARBA00022839"/>
    </source>
</evidence>
<evidence type="ECO:0000256" key="1">
    <source>
        <dbReference type="ARBA" id="ARBA00001946"/>
    </source>
</evidence>
<name>A0A8W8MNW4_MAGGI</name>
<dbReference type="GO" id="GO:0005737">
    <property type="term" value="C:cytoplasm"/>
    <property type="evidence" value="ECO:0007669"/>
    <property type="project" value="TreeGrafter"/>
</dbReference>
<evidence type="ECO:0000256" key="3">
    <source>
        <dbReference type="ARBA" id="ARBA00022723"/>
    </source>
</evidence>
<keyword evidence="4" id="KW-0378">Hydrolase</keyword>
<feature type="domain" description="Exonuclease" evidence="8">
    <location>
        <begin position="325"/>
        <end position="497"/>
    </location>
</feature>
<evidence type="ECO:0000259" key="8">
    <source>
        <dbReference type="SMART" id="SM00479"/>
    </source>
</evidence>
<organism evidence="9 10">
    <name type="scientific">Magallana gigas</name>
    <name type="common">Pacific oyster</name>
    <name type="synonym">Crassostrea gigas</name>
    <dbReference type="NCBI Taxonomy" id="29159"/>
    <lineage>
        <taxon>Eukaryota</taxon>
        <taxon>Metazoa</taxon>
        <taxon>Spiralia</taxon>
        <taxon>Lophotrochozoa</taxon>
        <taxon>Mollusca</taxon>
        <taxon>Bivalvia</taxon>
        <taxon>Autobranchia</taxon>
        <taxon>Pteriomorphia</taxon>
        <taxon>Ostreida</taxon>
        <taxon>Ostreoidea</taxon>
        <taxon>Ostreidae</taxon>
        <taxon>Magallana</taxon>
    </lineage>
</organism>
<dbReference type="InterPro" id="IPR040393">
    <property type="entry name" value="TREX1/2"/>
</dbReference>
<keyword evidence="2" id="KW-0540">Nuclease</keyword>
<dbReference type="InterPro" id="IPR057617">
    <property type="entry name" value="PML_C"/>
</dbReference>
<comment type="similarity">
    <text evidence="7">Belongs to the exonuclease superfamily. TREX family.</text>
</comment>
<keyword evidence="10" id="KW-1185">Reference proteome</keyword>
<dbReference type="SUPFAM" id="SSF53098">
    <property type="entry name" value="Ribonuclease H-like"/>
    <property type="match status" value="1"/>
</dbReference>
<reference evidence="9" key="1">
    <citation type="submission" date="2022-08" db="UniProtKB">
        <authorList>
            <consortium name="EnsemblMetazoa"/>
        </authorList>
    </citation>
    <scope>IDENTIFICATION</scope>
    <source>
        <strain evidence="9">05x7-T-G4-1.051#20</strain>
    </source>
</reference>
<dbReference type="Gene3D" id="3.30.420.10">
    <property type="entry name" value="Ribonuclease H-like superfamily/Ribonuclease H"/>
    <property type="match status" value="1"/>
</dbReference>
<dbReference type="InterPro" id="IPR049012">
    <property type="entry name" value="Mutator_transp_dom"/>
</dbReference>
<dbReference type="GO" id="GO:0008296">
    <property type="term" value="F:3'-5'-DNA exonuclease activity"/>
    <property type="evidence" value="ECO:0007669"/>
    <property type="project" value="TreeGrafter"/>
</dbReference>
<dbReference type="PANTHER" id="PTHR13058">
    <property type="entry name" value="THREE PRIME REPAIR EXONUCLEASE 1, 2"/>
    <property type="match status" value="1"/>
</dbReference>
<dbReference type="CDD" id="cd06127">
    <property type="entry name" value="DEDDh"/>
    <property type="match status" value="1"/>
</dbReference>
<dbReference type="EnsemblMetazoa" id="G34267.1">
    <property type="protein sequence ID" value="G34267.1:cds"/>
    <property type="gene ID" value="G34267"/>
</dbReference>
<dbReference type="SMART" id="SM00479">
    <property type="entry name" value="EXOIII"/>
    <property type="match status" value="1"/>
</dbReference>
<evidence type="ECO:0000313" key="10">
    <source>
        <dbReference type="Proteomes" id="UP000005408"/>
    </source>
</evidence>
<dbReference type="GO" id="GO:0046872">
    <property type="term" value="F:metal ion binding"/>
    <property type="evidence" value="ECO:0007669"/>
    <property type="project" value="UniProtKB-KW"/>
</dbReference>
<keyword evidence="6" id="KW-0460">Magnesium</keyword>
<accession>A0A8W8MNW4</accession>
<evidence type="ECO:0000256" key="6">
    <source>
        <dbReference type="ARBA" id="ARBA00022842"/>
    </source>
</evidence>
<evidence type="ECO:0000256" key="4">
    <source>
        <dbReference type="ARBA" id="ARBA00022801"/>
    </source>
</evidence>
<dbReference type="Pfam" id="PF00929">
    <property type="entry name" value="RNase_T"/>
    <property type="match status" value="1"/>
</dbReference>
<evidence type="ECO:0000256" key="2">
    <source>
        <dbReference type="ARBA" id="ARBA00022722"/>
    </source>
</evidence>
<dbReference type="InterPro" id="IPR012337">
    <property type="entry name" value="RNaseH-like_sf"/>
</dbReference>
<keyword evidence="5" id="KW-0269">Exonuclease</keyword>
<keyword evidence="3" id="KW-0479">Metal-binding</keyword>
<dbReference type="Proteomes" id="UP000005408">
    <property type="component" value="Unassembled WGS sequence"/>
</dbReference>
<dbReference type="Pfam" id="PF20700">
    <property type="entry name" value="Mutator"/>
    <property type="match status" value="1"/>
</dbReference>
<evidence type="ECO:0000256" key="7">
    <source>
        <dbReference type="ARBA" id="ARBA00025769"/>
    </source>
</evidence>
<dbReference type="InterPro" id="IPR013520">
    <property type="entry name" value="Ribonucl_H"/>
</dbReference>
<evidence type="ECO:0000313" key="9">
    <source>
        <dbReference type="EnsemblMetazoa" id="G34267.1:cds"/>
    </source>
</evidence>
<proteinExistence type="inferred from homology"/>
<dbReference type="GO" id="GO:0006308">
    <property type="term" value="P:DNA catabolic process"/>
    <property type="evidence" value="ECO:0007669"/>
    <property type="project" value="TreeGrafter"/>
</dbReference>
<protein>
    <recommendedName>
        <fullName evidence="8">Exonuclease domain-containing protein</fullName>
    </recommendedName>
</protein>
<dbReference type="Pfam" id="PF25244">
    <property type="entry name" value="PML_C"/>
    <property type="match status" value="1"/>
</dbReference>
<dbReference type="PANTHER" id="PTHR13058:SF22">
    <property type="entry name" value="EXODEOXYRIBONUCLEASE III"/>
    <property type="match status" value="1"/>
</dbReference>